<comment type="caution">
    <text evidence="3">The sequence shown here is derived from an EMBL/GenBank/DDBJ whole genome shotgun (WGS) entry which is preliminary data.</text>
</comment>
<name>A0A8S9PSN3_BRACR</name>
<evidence type="ECO:0000313" key="3">
    <source>
        <dbReference type="EMBL" id="KAF3524308.1"/>
    </source>
</evidence>
<dbReference type="AlphaFoldDB" id="A0A8S9PSN3"/>
<dbReference type="GO" id="GO:0004672">
    <property type="term" value="F:protein kinase activity"/>
    <property type="evidence" value="ECO:0007669"/>
    <property type="project" value="InterPro"/>
</dbReference>
<dbReference type="Pfam" id="PF14630">
    <property type="entry name" value="ORC5_C"/>
    <property type="match status" value="1"/>
</dbReference>
<protein>
    <recommendedName>
        <fullName evidence="2">Protein kinase domain-containing protein</fullName>
    </recommendedName>
</protein>
<dbReference type="Gene3D" id="1.10.510.10">
    <property type="entry name" value="Transferase(Phosphotransferase) domain 1"/>
    <property type="match status" value="1"/>
</dbReference>
<dbReference type="PROSITE" id="PS50011">
    <property type="entry name" value="PROTEIN_KINASE_DOM"/>
    <property type="match status" value="1"/>
</dbReference>
<organism evidence="3 4">
    <name type="scientific">Brassica cretica</name>
    <name type="common">Mustard</name>
    <dbReference type="NCBI Taxonomy" id="69181"/>
    <lineage>
        <taxon>Eukaryota</taxon>
        <taxon>Viridiplantae</taxon>
        <taxon>Streptophyta</taxon>
        <taxon>Embryophyta</taxon>
        <taxon>Tracheophyta</taxon>
        <taxon>Spermatophyta</taxon>
        <taxon>Magnoliopsida</taxon>
        <taxon>eudicotyledons</taxon>
        <taxon>Gunneridae</taxon>
        <taxon>Pentapetalae</taxon>
        <taxon>rosids</taxon>
        <taxon>malvids</taxon>
        <taxon>Brassicales</taxon>
        <taxon>Brassicaceae</taxon>
        <taxon>Brassiceae</taxon>
        <taxon>Brassica</taxon>
    </lineage>
</organism>
<dbReference type="PANTHER" id="PTHR46863:SF1">
    <property type="entry name" value="PROTEIN KINASE SUPERFAMILY PROTEIN"/>
    <property type="match status" value="1"/>
</dbReference>
<reference evidence="3" key="1">
    <citation type="submission" date="2019-12" db="EMBL/GenBank/DDBJ databases">
        <title>Genome sequencing and annotation of Brassica cretica.</title>
        <authorList>
            <person name="Studholme D.J."/>
            <person name="Sarris P."/>
        </authorList>
    </citation>
    <scope>NUCLEOTIDE SEQUENCE</scope>
    <source>
        <strain evidence="3">PFS-109/04</strain>
        <tissue evidence="3">Leaf</tissue>
    </source>
</reference>
<feature type="compositionally biased region" description="Low complexity" evidence="1">
    <location>
        <begin position="44"/>
        <end position="75"/>
    </location>
</feature>
<accession>A0A8S9PSN3</accession>
<dbReference type="EMBL" id="QGKX02001347">
    <property type="protein sequence ID" value="KAF3524308.1"/>
    <property type="molecule type" value="Genomic_DNA"/>
</dbReference>
<dbReference type="Pfam" id="PF07714">
    <property type="entry name" value="PK_Tyr_Ser-Thr"/>
    <property type="match status" value="1"/>
</dbReference>
<evidence type="ECO:0000313" key="4">
    <source>
        <dbReference type="Proteomes" id="UP000712600"/>
    </source>
</evidence>
<feature type="region of interest" description="Disordered" evidence="1">
    <location>
        <begin position="25"/>
        <end position="75"/>
    </location>
</feature>
<dbReference type="InterPro" id="IPR000719">
    <property type="entry name" value="Prot_kinase_dom"/>
</dbReference>
<dbReference type="GO" id="GO:0005524">
    <property type="term" value="F:ATP binding"/>
    <property type="evidence" value="ECO:0007669"/>
    <property type="project" value="InterPro"/>
</dbReference>
<feature type="domain" description="Protein kinase" evidence="2">
    <location>
        <begin position="106"/>
        <end position="401"/>
    </location>
</feature>
<sequence length="650" mass="72225">MIFYDSFSPSHIQTRNLVRMCKSKMGVNASEPTRTRSRRRQNSTKRSPSTSTTDTTTTSSNSNQTAATSSSSSSIASRTSLASLRQSLPENPHIYDVSEIRTATNNFLAHRLSSSSSKASWRCTLRGKEVVVFQRKFRRRIAKDELKDRLSDICRSHHGSIINLLGASVSDHIYLVYEYVNGASLADCLRNPKNPNFTVLSNWTSRIQIATDLAHGLDYIHNKTGLKIENLVHNHIKSSAVIVTEPDFNAKICHFGTAQLCGETDRSRDSRAVRFEGVRGYMSPEFQASGVATQESDVYAFGVMMLELLSGEEPLKYRYEKSTGDFERTSVIETAKAVVDGGDGGDVEGPLRRWMDRRLGDSFPVTVVEKLMRLALECVEDEAVNRPEMGRVAGKISQLYLESEKCFFWCAVKFIPTLKWGGTSSFGSCEAELMYCIPMDISRTSHVLSTSLFEGPSWEVSVVFGHVEFVWFDGSLEDFLACALSGFISFGSGASEKSMEKKEMAEQEAVMKGPGSFPLERLLAISQCIASVGDSSFGEEEDEEGEEEATGYDKESNNMMSDILLQVASLCDANFIIKSGSCPLEGSIRYRSMVSEDMSLKLLEASAFHCPSICIEDNMLKKHYVEAVCLSSEPGLPKNRLDFTVWDFIL</sequence>
<dbReference type="PANTHER" id="PTHR46863">
    <property type="entry name" value="OS09G0572100 PROTEIN"/>
    <property type="match status" value="1"/>
</dbReference>
<evidence type="ECO:0000256" key="1">
    <source>
        <dbReference type="SAM" id="MobiDB-lite"/>
    </source>
</evidence>
<evidence type="ECO:0000259" key="2">
    <source>
        <dbReference type="PROSITE" id="PS50011"/>
    </source>
</evidence>
<dbReference type="Gene3D" id="3.30.200.20">
    <property type="entry name" value="Phosphorylase Kinase, domain 1"/>
    <property type="match status" value="1"/>
</dbReference>
<dbReference type="Proteomes" id="UP000712600">
    <property type="component" value="Unassembled WGS sequence"/>
</dbReference>
<dbReference type="SUPFAM" id="SSF56112">
    <property type="entry name" value="Protein kinase-like (PK-like)"/>
    <property type="match status" value="1"/>
</dbReference>
<proteinExistence type="predicted"/>
<gene>
    <name evidence="3" type="ORF">F2Q69_00049254</name>
</gene>
<dbReference type="InterPro" id="IPR047088">
    <property type="entry name" value="ORC5_C"/>
</dbReference>
<dbReference type="InterPro" id="IPR011009">
    <property type="entry name" value="Kinase-like_dom_sf"/>
</dbReference>
<dbReference type="InterPro" id="IPR001245">
    <property type="entry name" value="Ser-Thr/Tyr_kinase_cat_dom"/>
</dbReference>